<dbReference type="Pfam" id="PF12796">
    <property type="entry name" value="Ank_2"/>
    <property type="match status" value="2"/>
</dbReference>
<evidence type="ECO:0000313" key="5">
    <source>
        <dbReference type="Proteomes" id="UP000007879"/>
    </source>
</evidence>
<keyword evidence="5" id="KW-1185">Reference proteome</keyword>
<feature type="repeat" description="ANK" evidence="3">
    <location>
        <begin position="303"/>
        <end position="335"/>
    </location>
</feature>
<dbReference type="Pfam" id="PF00023">
    <property type="entry name" value="Ank"/>
    <property type="match status" value="2"/>
</dbReference>
<feature type="repeat" description="ANK" evidence="3">
    <location>
        <begin position="549"/>
        <end position="581"/>
    </location>
</feature>
<evidence type="ECO:0000256" key="3">
    <source>
        <dbReference type="PROSITE-ProRule" id="PRU00023"/>
    </source>
</evidence>
<dbReference type="SMART" id="SM00248">
    <property type="entry name" value="ANK"/>
    <property type="match status" value="11"/>
</dbReference>
<dbReference type="InterPro" id="IPR002110">
    <property type="entry name" value="Ankyrin_rpt"/>
</dbReference>
<dbReference type="GeneID" id="109586593"/>
<reference evidence="4" key="2">
    <citation type="submission" date="2024-06" db="UniProtKB">
        <authorList>
            <consortium name="EnsemblMetazoa"/>
        </authorList>
    </citation>
    <scope>IDENTIFICATION</scope>
</reference>
<dbReference type="PANTHER" id="PTHR24166:SF48">
    <property type="entry name" value="PROTEIN VAPYRIN"/>
    <property type="match status" value="1"/>
</dbReference>
<dbReference type="AlphaFoldDB" id="A0AAN0JNG3"/>
<evidence type="ECO:0000256" key="1">
    <source>
        <dbReference type="ARBA" id="ARBA00022737"/>
    </source>
</evidence>
<feature type="repeat" description="ANK" evidence="3">
    <location>
        <begin position="204"/>
        <end position="236"/>
    </location>
</feature>
<keyword evidence="1" id="KW-0677">Repeat</keyword>
<dbReference type="PROSITE" id="PS50088">
    <property type="entry name" value="ANK_REPEAT"/>
    <property type="match status" value="8"/>
</dbReference>
<accession>A0AAN0JNG3</accession>
<dbReference type="PRINTS" id="PR01415">
    <property type="entry name" value="ANKYRIN"/>
</dbReference>
<proteinExistence type="predicted"/>
<dbReference type="Pfam" id="PF13637">
    <property type="entry name" value="Ank_4"/>
    <property type="match status" value="1"/>
</dbReference>
<dbReference type="InterPro" id="IPR050889">
    <property type="entry name" value="Dendritic_Spine_Reg/Scaffold"/>
</dbReference>
<dbReference type="PROSITE" id="PS50297">
    <property type="entry name" value="ANK_REP_REGION"/>
    <property type="match status" value="8"/>
</dbReference>
<sequence>MFKDTTSLLELAMMTRGMQCPDGVGYSLILLKLYKSWCSRTIAELNEVENFNLSSFLTLFEIQCGTSNLICSYLMPQLHTKALKEAVSKQGSSLCEIGIFEVTIDGVPIANDPALQAIQNIDLFHVIFGSFLDKDDVDSDHVIAASATGDFSTVELLLSKDPDINTQNDKIGDTALIAASRFGHSQVVELLLSKDPDINIQDNNGWTALIAASVSGHHEVVELLLSKNPDINIQSNVGETALMAAGCYGHHQVIELLLSKDLDINIQDKNGATALMYASGNGHHQVVELLLSKDPDIDIKKNDGGTALIAASANGHHQAVKLLLSKDPDINSQDDDRQTALMGASANGHHQVVELLLSKNPDINIQDKDGVTALMYASYFGHHQVVELLLSKDPDINIQNNNGHSALTFTLVCSTKTFVTDGDIPLDNCTQLLNHNATLKFLLKSHPNHTHLVDGKEFHSLVVAALFNNFDAVTILVEECDITPEHIISAFTASCYEGHSSMIIHLSQKITTLSNSERKLLEAAAKGDLGTLISMIFDFGMSPDTPLVAGITPLMIAASCGHAELVDALIQTGADVNKRNDEGMNALDIMNEIESDRSDTKELLITNTPAGEPDPVSNNNELTNKKSSTFTVSIKSIFYALKSFMMKAYNPSYAKQQEMTISSKVWNN</sequence>
<evidence type="ECO:0000256" key="2">
    <source>
        <dbReference type="ARBA" id="ARBA00023043"/>
    </source>
</evidence>
<protein>
    <submittedName>
        <fullName evidence="4">Uncharacterized protein</fullName>
    </submittedName>
</protein>
<feature type="repeat" description="ANK" evidence="3">
    <location>
        <begin position="171"/>
        <end position="203"/>
    </location>
</feature>
<reference evidence="5" key="1">
    <citation type="journal article" date="2010" name="Nature">
        <title>The Amphimedon queenslandica genome and the evolution of animal complexity.</title>
        <authorList>
            <person name="Srivastava M."/>
            <person name="Simakov O."/>
            <person name="Chapman J."/>
            <person name="Fahey B."/>
            <person name="Gauthier M.E."/>
            <person name="Mitros T."/>
            <person name="Richards G.S."/>
            <person name="Conaco C."/>
            <person name="Dacre M."/>
            <person name="Hellsten U."/>
            <person name="Larroux C."/>
            <person name="Putnam N.H."/>
            <person name="Stanke M."/>
            <person name="Adamska M."/>
            <person name="Darling A."/>
            <person name="Degnan S.M."/>
            <person name="Oakley T.H."/>
            <person name="Plachetzki D.C."/>
            <person name="Zhai Y."/>
            <person name="Adamski M."/>
            <person name="Calcino A."/>
            <person name="Cummins S.F."/>
            <person name="Goodstein D.M."/>
            <person name="Harris C."/>
            <person name="Jackson D.J."/>
            <person name="Leys S.P."/>
            <person name="Shu S."/>
            <person name="Woodcroft B.J."/>
            <person name="Vervoort M."/>
            <person name="Kosik K.S."/>
            <person name="Manning G."/>
            <person name="Degnan B.M."/>
            <person name="Rokhsar D.S."/>
        </authorList>
    </citation>
    <scope>NUCLEOTIDE SEQUENCE [LARGE SCALE GENOMIC DNA]</scope>
</reference>
<dbReference type="InterPro" id="IPR036770">
    <property type="entry name" value="Ankyrin_rpt-contain_sf"/>
</dbReference>
<evidence type="ECO:0000313" key="4">
    <source>
        <dbReference type="EnsemblMetazoa" id="XP_019858351.1"/>
    </source>
</evidence>
<name>A0AAN0JNG3_AMPQE</name>
<keyword evidence="2 3" id="KW-0040">ANK repeat</keyword>
<dbReference type="Proteomes" id="UP000007879">
    <property type="component" value="Unassembled WGS sequence"/>
</dbReference>
<dbReference type="Gene3D" id="1.25.40.20">
    <property type="entry name" value="Ankyrin repeat-containing domain"/>
    <property type="match status" value="4"/>
</dbReference>
<dbReference type="RefSeq" id="XP_019858351.1">
    <property type="nucleotide sequence ID" value="XM_020002792.1"/>
</dbReference>
<feature type="repeat" description="ANK" evidence="3">
    <location>
        <begin position="336"/>
        <end position="368"/>
    </location>
</feature>
<feature type="repeat" description="ANK" evidence="3">
    <location>
        <begin position="270"/>
        <end position="302"/>
    </location>
</feature>
<dbReference type="KEGG" id="aqu:109586593"/>
<feature type="repeat" description="ANK" evidence="3">
    <location>
        <begin position="369"/>
        <end position="401"/>
    </location>
</feature>
<dbReference type="PANTHER" id="PTHR24166">
    <property type="entry name" value="ROLLING PEBBLES, ISOFORM B"/>
    <property type="match status" value="1"/>
</dbReference>
<feature type="repeat" description="ANK" evidence="3">
    <location>
        <begin position="237"/>
        <end position="269"/>
    </location>
</feature>
<organism evidence="4 5">
    <name type="scientific">Amphimedon queenslandica</name>
    <name type="common">Sponge</name>
    <dbReference type="NCBI Taxonomy" id="400682"/>
    <lineage>
        <taxon>Eukaryota</taxon>
        <taxon>Metazoa</taxon>
        <taxon>Porifera</taxon>
        <taxon>Demospongiae</taxon>
        <taxon>Heteroscleromorpha</taxon>
        <taxon>Haplosclerida</taxon>
        <taxon>Niphatidae</taxon>
        <taxon>Amphimedon</taxon>
    </lineage>
</organism>
<dbReference type="SUPFAM" id="SSF48403">
    <property type="entry name" value="Ankyrin repeat"/>
    <property type="match status" value="2"/>
</dbReference>
<dbReference type="EnsemblMetazoa" id="XM_020002792.1">
    <property type="protein sequence ID" value="XP_019858351.1"/>
    <property type="gene ID" value="LOC109586593"/>
</dbReference>